<sequence length="253" mass="28485">MSTKSQRKIDLEKKASQLWSALVIIENKQKVKTLAPCPWVDLESMILYWPPKHKLLSLYISRWSSPESNWTKLVIVKVLLEAGFKSVAQDMISFLSTTENDTEVDSEKSDSEMEEKIDKCVASPVIKRKRSMALISEEDTLSQFPQLETSNFHTPTSSSKGTDSKKFFATCPSPSPTRVSFSVNPIIATKNTCGKFKTYTDGGTSFKEMSTKQFQYTVLMRLAKLEENQKNISETLGLLRDNDMAVNNDSGSL</sequence>
<dbReference type="RefSeq" id="XP_065667313.1">
    <property type="nucleotide sequence ID" value="XM_065811241.1"/>
</dbReference>
<gene>
    <name evidence="2" type="primary">LOC136087770</name>
</gene>
<organism evidence="1 2">
    <name type="scientific">Hydra vulgaris</name>
    <name type="common">Hydra</name>
    <name type="synonym">Hydra attenuata</name>
    <dbReference type="NCBI Taxonomy" id="6087"/>
    <lineage>
        <taxon>Eukaryota</taxon>
        <taxon>Metazoa</taxon>
        <taxon>Cnidaria</taxon>
        <taxon>Hydrozoa</taxon>
        <taxon>Hydroidolina</taxon>
        <taxon>Anthoathecata</taxon>
        <taxon>Aplanulata</taxon>
        <taxon>Hydridae</taxon>
        <taxon>Hydra</taxon>
    </lineage>
</organism>
<protein>
    <submittedName>
        <fullName evidence="2">Uncharacterized protein LOC136087770</fullName>
    </submittedName>
</protein>
<accession>A0ABM4CZB1</accession>
<dbReference type="Proteomes" id="UP001652625">
    <property type="component" value="Chromosome 12"/>
</dbReference>
<dbReference type="GeneID" id="136087770"/>
<evidence type="ECO:0000313" key="2">
    <source>
        <dbReference type="RefSeq" id="XP_065667313.1"/>
    </source>
</evidence>
<name>A0ABM4CZB1_HYDVU</name>
<evidence type="ECO:0000313" key="1">
    <source>
        <dbReference type="Proteomes" id="UP001652625"/>
    </source>
</evidence>
<proteinExistence type="predicted"/>
<keyword evidence="1" id="KW-1185">Reference proteome</keyword>
<reference evidence="2" key="1">
    <citation type="submission" date="2025-08" db="UniProtKB">
        <authorList>
            <consortium name="RefSeq"/>
        </authorList>
    </citation>
    <scope>IDENTIFICATION</scope>
</reference>